<evidence type="ECO:0000313" key="2">
    <source>
        <dbReference type="EMBL" id="ATB39820.1"/>
    </source>
</evidence>
<accession>A0A250J8F0</accession>
<sequence length="445" mass="48350">MKLVALKRARTALSLLLLASSPVIAATPERVDASLRRAKELEPAAPVAATTGHKKEPKIHGRVDLQRLTNQAAVGDTTSFAGNNTPGTAQYLDLNTQVSAPLATPGEQAWYYVYVPANGKVTAFLQTVNNASLDYDLYLYKYNPVDGSLAPQAYSFYAPTHYEQASTSAATGDFYFIMVHAYQGADPVNPYTLAVLYSSLPDVDEPNDNPWQARSAVDGVTAIRTLDNGFDEDWTRITLTQENTFAFSLSTAATGAYQLHLFGTNIHGAPLATVNKNTQAAFTLSPGTWYVRVLSLDSVLPAEPYTLRVAVAAGALTDVKVLNHAGVEDYINYGQGPSWRIQTAATFQGVLKDRYGRVLPNTPVNLVVYTPSTYRKETSASGLSDANGAFSIPVDLPAALGTLPYDFVFGAEYYDLANFRLSADGVSVGRHLYHYAYTRWYPVDP</sequence>
<evidence type="ECO:0000256" key="1">
    <source>
        <dbReference type="SAM" id="SignalP"/>
    </source>
</evidence>
<feature type="chain" id="PRO_5012738625" description="Lipoprotein" evidence="1">
    <location>
        <begin position="26"/>
        <end position="445"/>
    </location>
</feature>
<gene>
    <name evidence="2" type="ORF">CYFUS_005268</name>
</gene>
<evidence type="ECO:0000313" key="3">
    <source>
        <dbReference type="Proteomes" id="UP000217257"/>
    </source>
</evidence>
<evidence type="ECO:0008006" key="4">
    <source>
        <dbReference type="Google" id="ProtNLM"/>
    </source>
</evidence>
<dbReference type="EMBL" id="CP022098">
    <property type="protein sequence ID" value="ATB39820.1"/>
    <property type="molecule type" value="Genomic_DNA"/>
</dbReference>
<protein>
    <recommendedName>
        <fullName evidence="4">Lipoprotein</fullName>
    </recommendedName>
</protein>
<dbReference type="Proteomes" id="UP000217257">
    <property type="component" value="Chromosome"/>
</dbReference>
<organism evidence="2 3">
    <name type="scientific">Cystobacter fuscus</name>
    <dbReference type="NCBI Taxonomy" id="43"/>
    <lineage>
        <taxon>Bacteria</taxon>
        <taxon>Pseudomonadati</taxon>
        <taxon>Myxococcota</taxon>
        <taxon>Myxococcia</taxon>
        <taxon>Myxococcales</taxon>
        <taxon>Cystobacterineae</taxon>
        <taxon>Archangiaceae</taxon>
        <taxon>Cystobacter</taxon>
    </lineage>
</organism>
<dbReference type="RefSeq" id="WP_232536817.1">
    <property type="nucleotide sequence ID" value="NZ_CP022098.1"/>
</dbReference>
<name>A0A250J8F0_9BACT</name>
<dbReference type="Gene3D" id="2.60.120.380">
    <property type="match status" value="2"/>
</dbReference>
<proteinExistence type="predicted"/>
<feature type="signal peptide" evidence="1">
    <location>
        <begin position="1"/>
        <end position="25"/>
    </location>
</feature>
<keyword evidence="1" id="KW-0732">Signal</keyword>
<dbReference type="KEGG" id="cfus:CYFUS_005268"/>
<dbReference type="AlphaFoldDB" id="A0A250J8F0"/>
<reference evidence="2 3" key="1">
    <citation type="submission" date="2017-06" db="EMBL/GenBank/DDBJ databases">
        <title>Sequencing and comparative analysis of myxobacterial genomes.</title>
        <authorList>
            <person name="Rupp O."/>
            <person name="Goesmann A."/>
            <person name="Sogaard-Andersen L."/>
        </authorList>
    </citation>
    <scope>NUCLEOTIDE SEQUENCE [LARGE SCALE GENOMIC DNA]</scope>
    <source>
        <strain evidence="2 3">DSM 52655</strain>
    </source>
</reference>